<protein>
    <submittedName>
        <fullName evidence="1">Uncharacterized protein</fullName>
    </submittedName>
</protein>
<dbReference type="EMBL" id="SSOP01000001">
    <property type="protein sequence ID" value="KAB5596392.1"/>
    <property type="molecule type" value="Genomic_DNA"/>
</dbReference>
<comment type="caution">
    <text evidence="1">The sequence shown here is derived from an EMBL/GenBank/DDBJ whole genome shotgun (WGS) entry which is preliminary data.</text>
</comment>
<accession>A0A5N5QXC2</accession>
<proteinExistence type="predicted"/>
<evidence type="ECO:0000313" key="1">
    <source>
        <dbReference type="EMBL" id="KAB5596392.1"/>
    </source>
</evidence>
<organism evidence="1 2">
    <name type="scientific">Ceratobasidium theobromae</name>
    <dbReference type="NCBI Taxonomy" id="1582974"/>
    <lineage>
        <taxon>Eukaryota</taxon>
        <taxon>Fungi</taxon>
        <taxon>Dikarya</taxon>
        <taxon>Basidiomycota</taxon>
        <taxon>Agaricomycotina</taxon>
        <taxon>Agaricomycetes</taxon>
        <taxon>Cantharellales</taxon>
        <taxon>Ceratobasidiaceae</taxon>
        <taxon>Ceratobasidium</taxon>
    </lineage>
</organism>
<name>A0A5N5QXC2_9AGAM</name>
<reference evidence="1 2" key="1">
    <citation type="journal article" date="2019" name="Fungal Biol. Biotechnol.">
        <title>Draft genome sequence of fastidious pathogen Ceratobasidium theobromae, which causes vascular-streak dieback in Theobroma cacao.</title>
        <authorList>
            <person name="Ali S.S."/>
            <person name="Asman A."/>
            <person name="Shao J."/>
            <person name="Firmansyah A.P."/>
            <person name="Susilo A.W."/>
            <person name="Rosmana A."/>
            <person name="McMahon P."/>
            <person name="Junaid M."/>
            <person name="Guest D."/>
            <person name="Kheng T.Y."/>
            <person name="Meinhardt L.W."/>
            <person name="Bailey B.A."/>
        </authorList>
    </citation>
    <scope>NUCLEOTIDE SEQUENCE [LARGE SCALE GENOMIC DNA]</scope>
    <source>
        <strain evidence="1 2">CT2</strain>
    </source>
</reference>
<gene>
    <name evidence="1" type="ORF">CTheo_29</name>
</gene>
<dbReference type="Proteomes" id="UP000383932">
    <property type="component" value="Unassembled WGS sequence"/>
</dbReference>
<evidence type="ECO:0000313" key="2">
    <source>
        <dbReference type="Proteomes" id="UP000383932"/>
    </source>
</evidence>
<dbReference type="AlphaFoldDB" id="A0A5N5QXC2"/>
<sequence length="114" mass="13140">MYRSSDWQNSWSLYTLPPFNSFLAAPPLWLHDPHNPAGTLSPPLKYYLAADYWAEFDLWTSTFLPNEIQVEESSNLQPATIDPRLLHISAPTPICDKSEKFHYLQTSPAKDPYQ</sequence>
<keyword evidence="2" id="KW-1185">Reference proteome</keyword>